<organism evidence="1 2">
    <name type="scientific">Psophocarpus tetragonolobus</name>
    <name type="common">Winged bean</name>
    <name type="synonym">Dolichos tetragonolobus</name>
    <dbReference type="NCBI Taxonomy" id="3891"/>
    <lineage>
        <taxon>Eukaryota</taxon>
        <taxon>Viridiplantae</taxon>
        <taxon>Streptophyta</taxon>
        <taxon>Embryophyta</taxon>
        <taxon>Tracheophyta</taxon>
        <taxon>Spermatophyta</taxon>
        <taxon>Magnoliopsida</taxon>
        <taxon>eudicotyledons</taxon>
        <taxon>Gunneridae</taxon>
        <taxon>Pentapetalae</taxon>
        <taxon>rosids</taxon>
        <taxon>fabids</taxon>
        <taxon>Fabales</taxon>
        <taxon>Fabaceae</taxon>
        <taxon>Papilionoideae</taxon>
        <taxon>50 kb inversion clade</taxon>
        <taxon>NPAAA clade</taxon>
        <taxon>indigoferoid/millettioid clade</taxon>
        <taxon>Phaseoleae</taxon>
        <taxon>Psophocarpus</taxon>
    </lineage>
</organism>
<keyword evidence="2" id="KW-1185">Reference proteome</keyword>
<protein>
    <submittedName>
        <fullName evidence="1">Uncharacterized protein</fullName>
    </submittedName>
</protein>
<dbReference type="AlphaFoldDB" id="A0AAN9TAF9"/>
<dbReference type="EMBL" id="JAYMYS010000001">
    <property type="protein sequence ID" value="KAK7411011.1"/>
    <property type="molecule type" value="Genomic_DNA"/>
</dbReference>
<name>A0AAN9TAF9_PSOTE</name>
<sequence length="209" mass="23351">MDYGHFADDLSLPLSPSPIPNMLFPSLTTTLFPAPPPCTTPLWFLLASPSSPSPSPTNLHLAQTQFHILVNGYAHDIVSEKWPINELELTSRTCISVNNPSPSGMQPVNYLSLRLENYLSFREFTLKLIVIKEYCIKILAEKFLREGPKEVVEKLLHNFVDIHDDISDELNLVIEYNCISIMPVAEKERTVGAEPVEGTCELADLSPTS</sequence>
<accession>A0AAN9TAF9</accession>
<proteinExistence type="predicted"/>
<gene>
    <name evidence="1" type="ORF">VNO78_02336</name>
</gene>
<evidence type="ECO:0000313" key="2">
    <source>
        <dbReference type="Proteomes" id="UP001386955"/>
    </source>
</evidence>
<comment type="caution">
    <text evidence="1">The sequence shown here is derived from an EMBL/GenBank/DDBJ whole genome shotgun (WGS) entry which is preliminary data.</text>
</comment>
<dbReference type="Proteomes" id="UP001386955">
    <property type="component" value="Unassembled WGS sequence"/>
</dbReference>
<reference evidence="1 2" key="1">
    <citation type="submission" date="2024-01" db="EMBL/GenBank/DDBJ databases">
        <title>The genomes of 5 underutilized Papilionoideae crops provide insights into root nodulation and disease resistanc.</title>
        <authorList>
            <person name="Jiang F."/>
        </authorList>
    </citation>
    <scope>NUCLEOTIDE SEQUENCE [LARGE SCALE GENOMIC DNA]</scope>
    <source>
        <strain evidence="1">DUOXIRENSHENG_FW03</strain>
        <tissue evidence="1">Leaves</tissue>
    </source>
</reference>
<evidence type="ECO:0000313" key="1">
    <source>
        <dbReference type="EMBL" id="KAK7411011.1"/>
    </source>
</evidence>